<gene>
    <name evidence="5" type="ORF">DFQ10_102466</name>
</gene>
<keyword evidence="6" id="KW-1185">Reference proteome</keyword>
<dbReference type="RefSeq" id="WP_115816886.1">
    <property type="nucleotide sequence ID" value="NZ_QRDV01000002.1"/>
</dbReference>
<dbReference type="Pfam" id="PF18962">
    <property type="entry name" value="Por_Secre_tail"/>
    <property type="match status" value="1"/>
</dbReference>
<evidence type="ECO:0000256" key="1">
    <source>
        <dbReference type="ARBA" id="ARBA00022729"/>
    </source>
</evidence>
<dbReference type="InterPro" id="IPR043504">
    <property type="entry name" value="Peptidase_S1_PA_chymotrypsin"/>
</dbReference>
<reference evidence="5 6" key="1">
    <citation type="submission" date="2018-07" db="EMBL/GenBank/DDBJ databases">
        <title>Genomic Encyclopedia of Type Strains, Phase III (KMG-III): the genomes of soil and plant-associated and newly described type strains.</title>
        <authorList>
            <person name="Whitman W."/>
        </authorList>
    </citation>
    <scope>NUCLEOTIDE SEQUENCE [LARGE SCALE GENOMIC DNA]</scope>
    <source>
        <strain evidence="5 6">CECT 7946</strain>
    </source>
</reference>
<evidence type="ECO:0000256" key="2">
    <source>
        <dbReference type="SAM" id="SignalP"/>
    </source>
</evidence>
<evidence type="ECO:0000259" key="3">
    <source>
        <dbReference type="Pfam" id="PF00089"/>
    </source>
</evidence>
<protein>
    <submittedName>
        <fullName evidence="5">Putative secreted protein (Por secretion system target)</fullName>
    </submittedName>
</protein>
<dbReference type="GO" id="GO:0004252">
    <property type="term" value="F:serine-type endopeptidase activity"/>
    <property type="evidence" value="ECO:0007669"/>
    <property type="project" value="InterPro"/>
</dbReference>
<keyword evidence="1 2" id="KW-0732">Signal</keyword>
<dbReference type="EMBL" id="QRDV01000002">
    <property type="protein sequence ID" value="RED45590.1"/>
    <property type="molecule type" value="Genomic_DNA"/>
</dbReference>
<comment type="caution">
    <text evidence="5">The sequence shown here is derived from an EMBL/GenBank/DDBJ whole genome shotgun (WGS) entry which is preliminary data.</text>
</comment>
<feature type="signal peptide" evidence="2">
    <location>
        <begin position="1"/>
        <end position="18"/>
    </location>
</feature>
<feature type="domain" description="Secretion system C-terminal sorting" evidence="4">
    <location>
        <begin position="700"/>
        <end position="771"/>
    </location>
</feature>
<feature type="chain" id="PRO_5017541136" evidence="2">
    <location>
        <begin position="19"/>
        <end position="773"/>
    </location>
</feature>
<dbReference type="InterPro" id="IPR009003">
    <property type="entry name" value="Peptidase_S1_PA"/>
</dbReference>
<dbReference type="AlphaFoldDB" id="A0A3D9H7W2"/>
<accession>A0A3D9H7W2</accession>
<sequence>MKLKLLFALLFAFSLSFAQQIPEDIKPPSWNQDDLADLVPFKLPSFDLQKLQDEDKINDQDKSIPWRFGHDIYVDHNFNEVGEWTTLENGDRIWRMGYASKGAYSINFLFDVFKIPVGAKLYVYNADKTDLLRPFTHYNNNPEEVLGTWLVEGNTAYLEYYQPANVIGEAKITVGSVVHGYRTTKSYEKALGDSGNCNQDVDCDITPATDPFGLDTVKENVKKAAAMIVVGGTGNCSGTLVNNTNNDGKAYFMTANHCGGGEGSWAFRFNWRSPNPSCSTTASSPNGSYNQTVSGSVLRASSAESDMELVEITDTSFFTNNSDLVWAGWNKSTTQVPVVNFGIHHPSGDIQKVCREDDGAYRADVNFNGNANTKMWYIDEWELGVTEPGSSGSGLFNETGYLIGMLSGGQAACNGTSNNGLQDYYGRFDVAWDFGSSTSSRLKEWLDPSDSGIDILDQYPPLQTYDNDARASAGSGNSSEICGEDFMPQVTLINSGDLPLTSATVSYAIDDESSTSESWTGNIVNGESVVVATPIYSNLSSGSHSFTISVANPNGVTDENVANDTFIFNFEVSPSYTTSTITLNLLTDNYPLETGWELINSSGVLVDSAAAGTYTEDATDYEAVITLPNTNDCYTFTITDTYGDGICCGNFTGNGSYNLEDENGNIIKTGAEFDSEDTVLFSVAQPLSVADFGLESLISIYPNPTKDNLTIVLNNVNENVNYEIFNTLGQQMAKGNLVANSTHTLQMSSYQTGIYFVKLSTNTHTMTKKLIKE</sequence>
<dbReference type="GO" id="GO:0006508">
    <property type="term" value="P:proteolysis"/>
    <property type="evidence" value="ECO:0007669"/>
    <property type="project" value="InterPro"/>
</dbReference>
<dbReference type="Pfam" id="PF00089">
    <property type="entry name" value="Trypsin"/>
    <property type="match status" value="1"/>
</dbReference>
<organism evidence="5 6">
    <name type="scientific">Winogradskyella eximia</name>
    <dbReference type="NCBI Taxonomy" id="262006"/>
    <lineage>
        <taxon>Bacteria</taxon>
        <taxon>Pseudomonadati</taxon>
        <taxon>Bacteroidota</taxon>
        <taxon>Flavobacteriia</taxon>
        <taxon>Flavobacteriales</taxon>
        <taxon>Flavobacteriaceae</taxon>
        <taxon>Winogradskyella</taxon>
    </lineage>
</organism>
<dbReference type="InterPro" id="IPR013783">
    <property type="entry name" value="Ig-like_fold"/>
</dbReference>
<name>A0A3D9H7W2_9FLAO</name>
<dbReference type="SUPFAM" id="SSF50494">
    <property type="entry name" value="Trypsin-like serine proteases"/>
    <property type="match status" value="1"/>
</dbReference>
<feature type="domain" description="Peptidase S1" evidence="3">
    <location>
        <begin position="230"/>
        <end position="418"/>
    </location>
</feature>
<dbReference type="NCBIfam" id="TIGR04183">
    <property type="entry name" value="Por_Secre_tail"/>
    <property type="match status" value="1"/>
</dbReference>
<dbReference type="Gene3D" id="2.40.10.10">
    <property type="entry name" value="Trypsin-like serine proteases"/>
    <property type="match status" value="2"/>
</dbReference>
<evidence type="ECO:0000313" key="6">
    <source>
        <dbReference type="Proteomes" id="UP000256980"/>
    </source>
</evidence>
<dbReference type="Gene3D" id="2.60.40.10">
    <property type="entry name" value="Immunoglobulins"/>
    <property type="match status" value="1"/>
</dbReference>
<evidence type="ECO:0000259" key="4">
    <source>
        <dbReference type="Pfam" id="PF18962"/>
    </source>
</evidence>
<dbReference type="Proteomes" id="UP000256980">
    <property type="component" value="Unassembled WGS sequence"/>
</dbReference>
<dbReference type="InterPro" id="IPR001254">
    <property type="entry name" value="Trypsin_dom"/>
</dbReference>
<dbReference type="InterPro" id="IPR026444">
    <property type="entry name" value="Secre_tail"/>
</dbReference>
<dbReference type="OrthoDB" id="9342482at2"/>
<evidence type="ECO:0000313" key="5">
    <source>
        <dbReference type="EMBL" id="RED45590.1"/>
    </source>
</evidence>
<proteinExistence type="predicted"/>